<dbReference type="EMBL" id="JANBPT010000226">
    <property type="protein sequence ID" value="KAJ1925369.1"/>
    <property type="molecule type" value="Genomic_DNA"/>
</dbReference>
<dbReference type="SMART" id="SM00049">
    <property type="entry name" value="DEP"/>
    <property type="match status" value="1"/>
</dbReference>
<protein>
    <recommendedName>
        <fullName evidence="3">Vacuolar membrane-associated protein IML1</fullName>
    </recommendedName>
    <alternativeName>
        <fullName evidence="4">Vacuolar membrane-associated protein iml1</fullName>
    </alternativeName>
</protein>
<name>A0A9W8ADZ8_9FUNG</name>
<keyword evidence="8" id="KW-1185">Reference proteome</keyword>
<evidence type="ECO:0000256" key="4">
    <source>
        <dbReference type="ARBA" id="ARBA00021881"/>
    </source>
</evidence>
<feature type="compositionally biased region" description="Low complexity" evidence="5">
    <location>
        <begin position="1585"/>
        <end position="1609"/>
    </location>
</feature>
<feature type="compositionally biased region" description="Polar residues" evidence="5">
    <location>
        <begin position="992"/>
        <end position="1006"/>
    </location>
</feature>
<dbReference type="InterPro" id="IPR000591">
    <property type="entry name" value="DEP_dom"/>
</dbReference>
<evidence type="ECO:0000256" key="5">
    <source>
        <dbReference type="SAM" id="MobiDB-lite"/>
    </source>
</evidence>
<dbReference type="PANTHER" id="PTHR13179:SF8">
    <property type="entry name" value="GATOR COMPLEX PROTEIN DEPDC5"/>
    <property type="match status" value="1"/>
</dbReference>
<evidence type="ECO:0000256" key="1">
    <source>
        <dbReference type="ARBA" id="ARBA00004148"/>
    </source>
</evidence>
<evidence type="ECO:0000259" key="6">
    <source>
        <dbReference type="PROSITE" id="PS50186"/>
    </source>
</evidence>
<dbReference type="GO" id="GO:0005774">
    <property type="term" value="C:vacuolar membrane"/>
    <property type="evidence" value="ECO:0007669"/>
    <property type="project" value="UniProtKB-SubCell"/>
</dbReference>
<feature type="region of interest" description="Disordered" evidence="5">
    <location>
        <begin position="981"/>
        <end position="1012"/>
    </location>
</feature>
<reference evidence="7" key="1">
    <citation type="submission" date="2022-07" db="EMBL/GenBank/DDBJ databases">
        <title>Phylogenomic reconstructions and comparative analyses of Kickxellomycotina fungi.</title>
        <authorList>
            <person name="Reynolds N.K."/>
            <person name="Stajich J.E."/>
            <person name="Barry K."/>
            <person name="Grigoriev I.V."/>
            <person name="Crous P."/>
            <person name="Smith M.E."/>
        </authorList>
    </citation>
    <scope>NUCLEOTIDE SEQUENCE</scope>
    <source>
        <strain evidence="7">RSA 861</strain>
    </source>
</reference>
<proteinExistence type="inferred from homology"/>
<comment type="subcellular location">
    <subcellularLocation>
        <location evidence="1">Vacuole membrane</location>
        <topology evidence="1">Peripheral membrane protein</topology>
    </subcellularLocation>
</comment>
<dbReference type="PROSITE" id="PS50186">
    <property type="entry name" value="DEP"/>
    <property type="match status" value="1"/>
</dbReference>
<dbReference type="Pfam" id="PF00610">
    <property type="entry name" value="DEP"/>
    <property type="match status" value="1"/>
</dbReference>
<dbReference type="OrthoDB" id="39497at2759"/>
<organism evidence="7 8">
    <name type="scientific">Tieghemiomyces parasiticus</name>
    <dbReference type="NCBI Taxonomy" id="78921"/>
    <lineage>
        <taxon>Eukaryota</taxon>
        <taxon>Fungi</taxon>
        <taxon>Fungi incertae sedis</taxon>
        <taxon>Zoopagomycota</taxon>
        <taxon>Kickxellomycotina</taxon>
        <taxon>Dimargaritomycetes</taxon>
        <taxon>Dimargaritales</taxon>
        <taxon>Dimargaritaceae</taxon>
        <taxon>Tieghemiomyces</taxon>
    </lineage>
</organism>
<dbReference type="Gene3D" id="1.10.10.10">
    <property type="entry name" value="Winged helix-like DNA-binding domain superfamily/Winged helix DNA-binding domain"/>
    <property type="match status" value="1"/>
</dbReference>
<dbReference type="SUPFAM" id="SSF46785">
    <property type="entry name" value="Winged helix' DNA-binding domain"/>
    <property type="match status" value="1"/>
</dbReference>
<feature type="region of interest" description="Disordered" evidence="5">
    <location>
        <begin position="1537"/>
        <end position="1565"/>
    </location>
</feature>
<dbReference type="GO" id="GO:0010508">
    <property type="term" value="P:positive regulation of autophagy"/>
    <property type="evidence" value="ECO:0007669"/>
    <property type="project" value="TreeGrafter"/>
</dbReference>
<dbReference type="InterPro" id="IPR027244">
    <property type="entry name" value="IML1"/>
</dbReference>
<feature type="domain" description="DEP" evidence="6">
    <location>
        <begin position="1449"/>
        <end position="1524"/>
    </location>
</feature>
<feature type="region of interest" description="Disordered" evidence="5">
    <location>
        <begin position="55"/>
        <end position="107"/>
    </location>
</feature>
<feature type="region of interest" description="Disordered" evidence="5">
    <location>
        <begin position="362"/>
        <end position="391"/>
    </location>
</feature>
<evidence type="ECO:0000256" key="3">
    <source>
        <dbReference type="ARBA" id="ARBA00018529"/>
    </source>
</evidence>
<feature type="region of interest" description="Disordered" evidence="5">
    <location>
        <begin position="763"/>
        <end position="863"/>
    </location>
</feature>
<sequence>MSASTLDQAHGKKVTLRLHEASAGSSDVIVFSECFPNITVGDLLRVVPIPTTHPVGPSAAAGDEADSCAPHNPDVPGGSSSRPHTPNPLAHRPQSNSRRSSVFTLDTAPAPDPTTALYLQVTELDHSLVTKATPLSVATTLATRLRLTGMTPVLAQKVDPAQATARYVELQLRHPAVDRADLQRLQASLVGRVLYHGQTLTYLGYFGAEVCGIRRDDTAEASTAYVTPQTRLVFRTTRARFVVFVQVSRETWEFLEDGTLYYERALQYFLNELFRRWQRERANHFVTLVLFARYLYTDEEHVWVSDVSYSKELNIHYRDYYKVISNDALCSLLCPNPDTAALLARRAFLAFNADVARSLERPSAGTADSNQTSSSHESGRTPESIGVRETVRPVHTGRLAPAMRGNVLEAINLAFNGFERPRELRDAAVITSKVVIVTPSTGVFDVPKALLRLTTQRALEAGLRVDVVCLAPQPLHRSPVFRFQSAVPPSWRNAVLYGDTSEADFRTYEGICLKDGLGRVPQANPDARPAYEAEMAHFPWPSDAVPATTTAADTTADILYYDEGFSAVNLGPAGAGTSYTAGGEAASPSYFAARHHPSPSGSRLPRTPAETGAPFDPHADYWFYLVPWWVDASFYQQDCLALQTRGRHRFQPYCRMPEIQTAGTGQHLRIQLQVPYLILGGGDGDDEFGNDPGRRRSRGGSLRPSRHRAGAPVDVASPDLPNDGSGHARTISRSSSQTQRSDSRTPALSLRELQRRYDQAIFAPVAVRRPQPPPSAQTPIGTSSHTTGRRDRSGSMATPTDEASPRAEEAGGFRSRPHGRAIHSPGSDTPPLVGRSSPPRTDSERRASLRASQAMQTGPDYLTRDFRAFTLEPPEPIRSPAAPMTVRNDVPEPGNPHDPWYRYYALTYSGEITPARAVPNGQFATTQALHTFERAAGQAGHHPALLRSHSERRQSTATRLDHETSPGNLLEQWAQRPLYSGDDGPWTPFPPSNSNRSHYARQNTRGPGSPLPISRMARPVLFVTARKADILKRQFSRWQDVYVGLPPGVSVQWPSLVTPAYLPLTTDHPPDFIHLSAAYMEYPSNLSPDAALLAGRAKVTATLPALAASADRDSTAQVRAVLCDLVAARVAEGFQITVPPRTVVPTGSRSAAPALSGIRATAAAVPPLGPPNPVPTNLRRWGPRVPHESFSAGPLPPPADREAPLDWNQLTGLAYRYVLSNGRDYHHLTYHHHTQEITTKRYQSIPRYRRDEVAYQYQLWGTYSDAYVPQRARFRYADRLEMPWNVCDQLLVDPDAGVGVGAYSTVRLALLPLTRPPTVPTSHAARSAPLTDEERRIAGFQLFLDHLVRLRRAQPAVGSNLAATTGRLAPDALRDGRRQREPASRSALATLDMHITTKRPSAYYEDLVAKRSPAAAPAVTVIPAAEAPPVGPLTPQVGLAELAAAMLHPTQGLRIAIRRWHWRLYAHAFVGQDLVDWLLACMPELDSRERAVAYAQELLQRRLFVHCRNRDVFLDDMMIYQLTPAYLPTPARSAETSTQAVAGTGGVSMQGGASRARGPMPVRPTEAATSRAWFTHFAARLYQGSDTSSTPSPSTTTATPLLASSSSAPTRPPADRPVLVQEGQSRILPLTPSTVGVQPVRPDSPSAPIATTGHLTINADAKNTSDRTELAQVEYDRVYVSGVAYHLSVAWLGCTAPLIEELIGSWARLAERWGHRLVKVPARQLTDDHLVQIYPFLGTRMIRFVNAPSVQEIVDLAGVGPDAAPAGTADWIRLLPKYFFEEAVLQALDFVLDHEPDSQFPANVKLHPASTASASGRAAYTHLQYIHRSGLAFVQIRGPGRLLWVDNPLHLTTAATVHLRTQSFVGLQATGKDAPRNLATATHDGADATGGGTSAGGGGEGDRPTSRDGSGNMATLTPHQEAAALLAQLEAFCHDPVRLSNLWRRTVQQMTQELGLSTLASMLPETSLTGLDIEF</sequence>
<dbReference type="Pfam" id="PF12257">
    <property type="entry name" value="IML1"/>
    <property type="match status" value="1"/>
</dbReference>
<feature type="compositionally biased region" description="Low complexity" evidence="5">
    <location>
        <begin position="729"/>
        <end position="740"/>
    </location>
</feature>
<feature type="compositionally biased region" description="Polar residues" evidence="5">
    <location>
        <begin position="93"/>
        <end position="103"/>
    </location>
</feature>
<feature type="region of interest" description="Disordered" evidence="5">
    <location>
        <begin position="683"/>
        <end position="750"/>
    </location>
</feature>
<comment type="caution">
    <text evidence="7">The sequence shown here is derived from an EMBL/GenBank/DDBJ whole genome shotgun (WGS) entry which is preliminary data.</text>
</comment>
<dbReference type="InterPro" id="IPR036388">
    <property type="entry name" value="WH-like_DNA-bd_sf"/>
</dbReference>
<dbReference type="PANTHER" id="PTHR13179">
    <property type="entry name" value="DEP DOMAIN CONTAINING PROTEIN 5"/>
    <property type="match status" value="1"/>
</dbReference>
<evidence type="ECO:0000313" key="8">
    <source>
        <dbReference type="Proteomes" id="UP001150569"/>
    </source>
</evidence>
<evidence type="ECO:0000256" key="2">
    <source>
        <dbReference type="ARBA" id="ARBA00005643"/>
    </source>
</evidence>
<dbReference type="GO" id="GO:0005096">
    <property type="term" value="F:GTPase activator activity"/>
    <property type="evidence" value="ECO:0007669"/>
    <property type="project" value="InterPro"/>
</dbReference>
<dbReference type="GO" id="GO:0035556">
    <property type="term" value="P:intracellular signal transduction"/>
    <property type="evidence" value="ECO:0007669"/>
    <property type="project" value="InterPro"/>
</dbReference>
<feature type="compositionally biased region" description="Gly residues" evidence="5">
    <location>
        <begin position="1888"/>
        <end position="1899"/>
    </location>
</feature>
<feature type="region of interest" description="Disordered" evidence="5">
    <location>
        <begin position="1877"/>
        <end position="1914"/>
    </location>
</feature>
<dbReference type="Proteomes" id="UP001150569">
    <property type="component" value="Unassembled WGS sequence"/>
</dbReference>
<dbReference type="Pfam" id="PF19418">
    <property type="entry name" value="DEPDC5_CTD"/>
    <property type="match status" value="1"/>
</dbReference>
<accession>A0A9W8ADZ8</accession>
<gene>
    <name evidence="7" type="primary">IML1_2</name>
    <name evidence="7" type="ORF">IWQ60_004601</name>
</gene>
<feature type="compositionally biased region" description="Polar residues" evidence="5">
    <location>
        <begin position="366"/>
        <end position="376"/>
    </location>
</feature>
<dbReference type="InterPro" id="IPR036390">
    <property type="entry name" value="WH_DNA-bd_sf"/>
</dbReference>
<feature type="region of interest" description="Disordered" evidence="5">
    <location>
        <begin position="937"/>
        <end position="969"/>
    </location>
</feature>
<feature type="region of interest" description="Disordered" evidence="5">
    <location>
        <begin position="1584"/>
        <end position="1616"/>
    </location>
</feature>
<dbReference type="InterPro" id="IPR045838">
    <property type="entry name" value="DEPDC5_CTD"/>
</dbReference>
<evidence type="ECO:0000313" key="7">
    <source>
        <dbReference type="EMBL" id="KAJ1925369.1"/>
    </source>
</evidence>
<dbReference type="GO" id="GO:1904262">
    <property type="term" value="P:negative regulation of TORC1 signaling"/>
    <property type="evidence" value="ECO:0007669"/>
    <property type="project" value="TreeGrafter"/>
</dbReference>
<feature type="compositionally biased region" description="Basic and acidic residues" evidence="5">
    <location>
        <begin position="948"/>
        <end position="964"/>
    </location>
</feature>
<dbReference type="InterPro" id="IPR048255">
    <property type="entry name" value="IML1_N"/>
</dbReference>
<comment type="similarity">
    <text evidence="2">Belongs to the IML1 family.</text>
</comment>
<dbReference type="GO" id="GO:1990130">
    <property type="term" value="C:GATOR1 complex"/>
    <property type="evidence" value="ECO:0007669"/>
    <property type="project" value="TreeGrafter"/>
</dbReference>